<dbReference type="InterPro" id="IPR001950">
    <property type="entry name" value="SUI1"/>
</dbReference>
<evidence type="ECO:0000259" key="4">
    <source>
        <dbReference type="PROSITE" id="PS50296"/>
    </source>
</evidence>
<name>A0ABV9K974_9PORP</name>
<dbReference type="EMBL" id="JBHSGO010000209">
    <property type="protein sequence ID" value="MFC4666607.1"/>
    <property type="molecule type" value="Genomic_DNA"/>
</dbReference>
<sequence length="112" mass="12964">MNDWKSRLGIVYSTNNDHEYEYEDTPQEETLPKEKQNLRIKLDKKQRKGKEVTLIDGFIGRDEDCSNLGKMLKQRCGVGGTVKEGIILIQGDHRSRVKELLVNEGYIKTRII</sequence>
<dbReference type="InterPro" id="IPR005872">
    <property type="entry name" value="SUI1_arc_bac"/>
</dbReference>
<accession>A0ABV9K974</accession>
<evidence type="ECO:0000313" key="5">
    <source>
        <dbReference type="EMBL" id="MFC4666607.1"/>
    </source>
</evidence>
<dbReference type="PANTHER" id="PTHR12789">
    <property type="entry name" value="DENSITY-REGULATED PROTEIN HOMOLOG"/>
    <property type="match status" value="1"/>
</dbReference>
<dbReference type="InterPro" id="IPR050318">
    <property type="entry name" value="DENR/SUI1_TIF"/>
</dbReference>
<dbReference type="GO" id="GO:0003743">
    <property type="term" value="F:translation initiation factor activity"/>
    <property type="evidence" value="ECO:0007669"/>
    <property type="project" value="UniProtKB-KW"/>
</dbReference>
<dbReference type="PANTHER" id="PTHR12789:SF0">
    <property type="entry name" value="DENSITY-REGULATED PROTEIN"/>
    <property type="match status" value="1"/>
</dbReference>
<organism evidence="5 6">
    <name type="scientific">Falsiporphyromonas endometrii</name>
    <dbReference type="NCBI Taxonomy" id="1387297"/>
    <lineage>
        <taxon>Bacteria</taxon>
        <taxon>Pseudomonadati</taxon>
        <taxon>Bacteroidota</taxon>
        <taxon>Bacteroidia</taxon>
        <taxon>Bacteroidales</taxon>
        <taxon>Porphyromonadaceae</taxon>
        <taxon>Falsiporphyromonas</taxon>
    </lineage>
</organism>
<gene>
    <name evidence="5" type="ORF">ACFO3G_08375</name>
</gene>
<dbReference type="SUPFAM" id="SSF55159">
    <property type="entry name" value="eIF1-like"/>
    <property type="match status" value="1"/>
</dbReference>
<protein>
    <submittedName>
        <fullName evidence="5">Translation initiation factor</fullName>
    </submittedName>
</protein>
<evidence type="ECO:0000256" key="2">
    <source>
        <dbReference type="ARBA" id="ARBA00022845"/>
    </source>
</evidence>
<dbReference type="Gene3D" id="3.30.780.10">
    <property type="entry name" value="SUI1-like domain"/>
    <property type="match status" value="1"/>
</dbReference>
<evidence type="ECO:0000256" key="3">
    <source>
        <dbReference type="ARBA" id="ARBA00022917"/>
    </source>
</evidence>
<keyword evidence="5" id="KW-0396">Initiation factor</keyword>
<keyword evidence="3" id="KW-0648">Protein biosynthesis</keyword>
<dbReference type="Pfam" id="PF01253">
    <property type="entry name" value="SUI1"/>
    <property type="match status" value="1"/>
</dbReference>
<dbReference type="InterPro" id="IPR036877">
    <property type="entry name" value="SUI1_dom_sf"/>
</dbReference>
<keyword evidence="2" id="KW-0810">Translation regulation</keyword>
<proteinExistence type="inferred from homology"/>
<keyword evidence="6" id="KW-1185">Reference proteome</keyword>
<dbReference type="CDD" id="cd11567">
    <property type="entry name" value="YciH_like"/>
    <property type="match status" value="1"/>
</dbReference>
<dbReference type="PROSITE" id="PS50296">
    <property type="entry name" value="SUI1"/>
    <property type="match status" value="1"/>
</dbReference>
<evidence type="ECO:0000256" key="1">
    <source>
        <dbReference type="ARBA" id="ARBA00005422"/>
    </source>
</evidence>
<feature type="domain" description="SUI1" evidence="4">
    <location>
        <begin position="45"/>
        <end position="105"/>
    </location>
</feature>
<evidence type="ECO:0000313" key="6">
    <source>
        <dbReference type="Proteomes" id="UP001596020"/>
    </source>
</evidence>
<comment type="caution">
    <text evidence="5">The sequence shown here is derived from an EMBL/GenBank/DDBJ whole genome shotgun (WGS) entry which is preliminary data.</text>
</comment>
<dbReference type="RefSeq" id="WP_380079839.1">
    <property type="nucleotide sequence ID" value="NZ_JBHSGO010000209.1"/>
</dbReference>
<reference evidence="6" key="1">
    <citation type="journal article" date="2019" name="Int. J. Syst. Evol. Microbiol.">
        <title>The Global Catalogue of Microorganisms (GCM) 10K type strain sequencing project: providing services to taxonomists for standard genome sequencing and annotation.</title>
        <authorList>
            <consortium name="The Broad Institute Genomics Platform"/>
            <consortium name="The Broad Institute Genome Sequencing Center for Infectious Disease"/>
            <person name="Wu L."/>
            <person name="Ma J."/>
        </authorList>
    </citation>
    <scope>NUCLEOTIDE SEQUENCE [LARGE SCALE GENOMIC DNA]</scope>
    <source>
        <strain evidence="6">CGMCC 4.7357</strain>
    </source>
</reference>
<comment type="similarity">
    <text evidence="1">Belongs to the SUI1 family.</text>
</comment>
<dbReference type="PIRSF" id="PIRSF037511">
    <property type="entry name" value="Transl_init_SUI1_pro"/>
    <property type="match status" value="1"/>
</dbReference>
<dbReference type="Proteomes" id="UP001596020">
    <property type="component" value="Unassembled WGS sequence"/>
</dbReference>